<dbReference type="GO" id="GO:0005886">
    <property type="term" value="C:plasma membrane"/>
    <property type="evidence" value="ECO:0000318"/>
    <property type="project" value="GO_Central"/>
</dbReference>
<dbReference type="GO" id="GO:0007606">
    <property type="term" value="P:sensory perception of chemical stimulus"/>
    <property type="evidence" value="ECO:0007669"/>
    <property type="project" value="UniProtKB-ARBA"/>
</dbReference>
<dbReference type="HOGENOM" id="CLU_058641_4_0_1"/>
<keyword evidence="7 13" id="KW-1133">Transmembrane helix</keyword>
<keyword evidence="11" id="KW-0325">Glycoprotein</keyword>
<comment type="similarity">
    <text evidence="3 13">Belongs to the G-protein coupled receptor 1 family.</text>
</comment>
<feature type="transmembrane region" description="Helical" evidence="13">
    <location>
        <begin position="266"/>
        <end position="288"/>
    </location>
</feature>
<reference evidence="15" key="3">
    <citation type="submission" date="2025-09" db="UniProtKB">
        <authorList>
            <consortium name="Ensembl"/>
        </authorList>
    </citation>
    <scope>IDENTIFICATION</scope>
    <source>
        <strain evidence="15">Glennie</strain>
    </source>
</reference>
<dbReference type="InterPro" id="IPR004072">
    <property type="entry name" value="Vmron_rcpt_1"/>
</dbReference>
<evidence type="ECO:0000313" key="15">
    <source>
        <dbReference type="Ensembl" id="ENSOANP00000015841.2"/>
    </source>
</evidence>
<keyword evidence="12 13" id="KW-0807">Transducer</keyword>
<dbReference type="GeneTree" id="ENSGT00960000186612"/>
<keyword evidence="6 13" id="KW-0812">Transmembrane</keyword>
<evidence type="ECO:0000256" key="7">
    <source>
        <dbReference type="ARBA" id="ARBA00022989"/>
    </source>
</evidence>
<evidence type="ECO:0000256" key="13">
    <source>
        <dbReference type="RuleBase" id="RU364061"/>
    </source>
</evidence>
<dbReference type="Proteomes" id="UP000002279">
    <property type="component" value="Chromosome X5"/>
</dbReference>
<reference evidence="15" key="2">
    <citation type="submission" date="2025-08" db="UniProtKB">
        <authorList>
            <consortium name="Ensembl"/>
        </authorList>
    </citation>
    <scope>IDENTIFICATION</scope>
    <source>
        <strain evidence="15">Glennie</strain>
    </source>
</reference>
<protein>
    <recommendedName>
        <fullName evidence="13">Vomeronasal type-1 receptor</fullName>
    </recommendedName>
</protein>
<evidence type="ECO:0000313" key="16">
    <source>
        <dbReference type="Proteomes" id="UP000002279"/>
    </source>
</evidence>
<dbReference type="PRINTS" id="PR01534">
    <property type="entry name" value="VOMERONASL1R"/>
</dbReference>
<dbReference type="FunCoup" id="F6ZQW4">
    <property type="interactions" value="3"/>
</dbReference>
<proteinExistence type="inferred from homology"/>
<dbReference type="FunFam" id="1.20.1070.10:FF:000033">
    <property type="entry name" value="Vomeronasal type-1 receptor"/>
    <property type="match status" value="1"/>
</dbReference>
<evidence type="ECO:0000256" key="11">
    <source>
        <dbReference type="ARBA" id="ARBA00023180"/>
    </source>
</evidence>
<feature type="transmembrane region" description="Helical" evidence="13">
    <location>
        <begin position="237"/>
        <end position="260"/>
    </location>
</feature>
<comment type="subcellular location">
    <subcellularLocation>
        <location evidence="2 13">Cell membrane</location>
        <topology evidence="2 13">Multi-pass membrane protein</topology>
    </subcellularLocation>
</comment>
<accession>F6ZQW4</accession>
<dbReference type="PANTHER" id="PTHR24062">
    <property type="entry name" value="VOMERONASAL TYPE-1 RECEPTOR"/>
    <property type="match status" value="1"/>
</dbReference>
<feature type="domain" description="G-protein coupled receptors family 1 profile" evidence="14">
    <location>
        <begin position="26"/>
        <end position="287"/>
    </location>
</feature>
<evidence type="ECO:0000256" key="1">
    <source>
        <dbReference type="ARBA" id="ARBA00003878"/>
    </source>
</evidence>
<dbReference type="Ensembl" id="ENSOANT00000015844.2">
    <property type="protein sequence ID" value="ENSOANP00000015841.2"/>
    <property type="gene ID" value="ENSOANG00000009992.2"/>
</dbReference>
<dbReference type="PROSITE" id="PS50262">
    <property type="entry name" value="G_PROTEIN_RECEP_F1_2"/>
    <property type="match status" value="1"/>
</dbReference>
<sequence>MLSSDVILIIFFLAQTGIGLLGNCTLFMMYVSVIISQPHRKKSTDLILTHLTMANMVTLLTQAAPGMVMAFGLKTLVDNIGCQIVLYMRRVARGLSICTTCLLSVFQAITISPSTSLWARLKSRAPKCILPSFLFFWILNMLVDMNFLKSVVVPSNVTIILHGYYRKSCSSSLRVIFFNEVAFMSAMTMRDLIFMILMSWASGYMVLVLYQHRKQVEHIHSTSLSPKSSAETRATQTILLLVTCFVCFYCINSGIVLLNYTDEKDLILYDVATFLGACYAFLCPLVLISSDPRVPRPQCGHYSLPPYPG</sequence>
<feature type="transmembrane region" description="Helical" evidence="13">
    <location>
        <begin position="129"/>
        <end position="148"/>
    </location>
</feature>
<keyword evidence="4 13" id="KW-1003">Cell membrane</keyword>
<dbReference type="GO" id="GO:0016503">
    <property type="term" value="F:pheromone receptor activity"/>
    <property type="evidence" value="ECO:0007669"/>
    <property type="project" value="InterPro"/>
</dbReference>
<feature type="transmembrane region" description="Helical" evidence="13">
    <location>
        <begin position="6"/>
        <end position="35"/>
    </location>
</feature>
<feature type="transmembrane region" description="Helical" evidence="13">
    <location>
        <begin position="91"/>
        <end position="109"/>
    </location>
</feature>
<keyword evidence="10 13" id="KW-0675">Receptor</keyword>
<dbReference type="InterPro" id="IPR017452">
    <property type="entry name" value="GPCR_Rhodpsn_7TM"/>
</dbReference>
<evidence type="ECO:0000256" key="8">
    <source>
        <dbReference type="ARBA" id="ARBA00023040"/>
    </source>
</evidence>
<reference evidence="15 16" key="1">
    <citation type="journal article" date="2008" name="Nature">
        <title>Genome analysis of the platypus reveals unique signatures of evolution.</title>
        <authorList>
            <person name="Warren W.C."/>
            <person name="Hillier L.W."/>
            <person name="Marshall Graves J.A."/>
            <person name="Birney E."/>
            <person name="Ponting C.P."/>
            <person name="Grutzner F."/>
            <person name="Belov K."/>
            <person name="Miller W."/>
            <person name="Clarke L."/>
            <person name="Chinwalla A.T."/>
            <person name="Yang S.P."/>
            <person name="Heger A."/>
            <person name="Locke D.P."/>
            <person name="Miethke P."/>
            <person name="Waters P.D."/>
            <person name="Veyrunes F."/>
            <person name="Fulton L."/>
            <person name="Fulton B."/>
            <person name="Graves T."/>
            <person name="Wallis J."/>
            <person name="Puente X.S."/>
            <person name="Lopez-Otin C."/>
            <person name="Ordonez G.R."/>
            <person name="Eichler E.E."/>
            <person name="Chen L."/>
            <person name="Cheng Z."/>
            <person name="Deakin J.E."/>
            <person name="Alsop A."/>
            <person name="Thompson K."/>
            <person name="Kirby P."/>
            <person name="Papenfuss A.T."/>
            <person name="Wakefield M.J."/>
            <person name="Olender T."/>
            <person name="Lancet D."/>
            <person name="Huttley G.A."/>
            <person name="Smit A.F."/>
            <person name="Pask A."/>
            <person name="Temple-Smith P."/>
            <person name="Batzer M.A."/>
            <person name="Walker J.A."/>
            <person name="Konkel M.K."/>
            <person name="Harris R.S."/>
            <person name="Whittington C.M."/>
            <person name="Wong E.S."/>
            <person name="Gemmell N.J."/>
            <person name="Buschiazzo E."/>
            <person name="Vargas Jentzsch I.M."/>
            <person name="Merkel A."/>
            <person name="Schmitz J."/>
            <person name="Zemann A."/>
            <person name="Churakov G."/>
            <person name="Kriegs J.O."/>
            <person name="Brosius J."/>
            <person name="Murchison E.P."/>
            <person name="Sachidanandam R."/>
            <person name="Smith C."/>
            <person name="Hannon G.J."/>
            <person name="Tsend-Ayush E."/>
            <person name="McMillan D."/>
            <person name="Attenborough R."/>
            <person name="Rens W."/>
            <person name="Ferguson-Smith M."/>
            <person name="Lefevre C.M."/>
            <person name="Sharp J.A."/>
            <person name="Nicholas K.R."/>
            <person name="Ray D.A."/>
            <person name="Kube M."/>
            <person name="Reinhardt R."/>
            <person name="Pringle T.H."/>
            <person name="Taylor J."/>
            <person name="Jones R.C."/>
            <person name="Nixon B."/>
            <person name="Dacheux J.L."/>
            <person name="Niwa H."/>
            <person name="Sekita Y."/>
            <person name="Huang X."/>
            <person name="Stark A."/>
            <person name="Kheradpour P."/>
            <person name="Kellis M."/>
            <person name="Flicek P."/>
            <person name="Chen Y."/>
            <person name="Webber C."/>
            <person name="Hardison R."/>
            <person name="Nelson J."/>
            <person name="Hallsworth-Pepin K."/>
            <person name="Delehaunty K."/>
            <person name="Markovic C."/>
            <person name="Minx P."/>
            <person name="Feng Y."/>
            <person name="Kremitzki C."/>
            <person name="Mitreva M."/>
            <person name="Glasscock J."/>
            <person name="Wylie T."/>
            <person name="Wohldmann P."/>
            <person name="Thiru P."/>
            <person name="Nhan M.N."/>
            <person name="Pohl C.S."/>
            <person name="Smith S.M."/>
            <person name="Hou S."/>
            <person name="Nefedov M."/>
            <person name="de Jong P.J."/>
            <person name="Renfree M.B."/>
            <person name="Mardis E.R."/>
            <person name="Wilson R.K."/>
        </authorList>
    </citation>
    <scope>NUCLEOTIDE SEQUENCE [LARGE SCALE GENOMIC DNA]</scope>
    <source>
        <strain evidence="15 16">Glennie</strain>
    </source>
</reference>
<dbReference type="Pfam" id="PF03402">
    <property type="entry name" value="V1R"/>
    <property type="match status" value="1"/>
</dbReference>
<dbReference type="InParanoid" id="F6ZQW4"/>
<dbReference type="Gene3D" id="1.20.1070.10">
    <property type="entry name" value="Rhodopsin 7-helix transmembrane proteins"/>
    <property type="match status" value="1"/>
</dbReference>
<evidence type="ECO:0000256" key="9">
    <source>
        <dbReference type="ARBA" id="ARBA00023136"/>
    </source>
</evidence>
<dbReference type="SUPFAM" id="SSF81321">
    <property type="entry name" value="Family A G protein-coupled receptor-like"/>
    <property type="match status" value="1"/>
</dbReference>
<evidence type="ECO:0000256" key="10">
    <source>
        <dbReference type="ARBA" id="ARBA00023170"/>
    </source>
</evidence>
<feature type="transmembrane region" description="Helical" evidence="13">
    <location>
        <begin position="47"/>
        <end position="71"/>
    </location>
</feature>
<dbReference type="GO" id="GO:0005550">
    <property type="term" value="F:pheromone binding"/>
    <property type="evidence" value="ECO:0000318"/>
    <property type="project" value="GO_Central"/>
</dbReference>
<gene>
    <name evidence="15" type="primary">LOC114808105</name>
</gene>
<evidence type="ECO:0000259" key="14">
    <source>
        <dbReference type="PROSITE" id="PS50262"/>
    </source>
</evidence>
<evidence type="ECO:0000256" key="6">
    <source>
        <dbReference type="ARBA" id="ARBA00022692"/>
    </source>
</evidence>
<dbReference type="AlphaFoldDB" id="F6ZQW4"/>
<organism evidence="15 16">
    <name type="scientific">Ornithorhynchus anatinus</name>
    <name type="common">Duckbill platypus</name>
    <dbReference type="NCBI Taxonomy" id="9258"/>
    <lineage>
        <taxon>Eukaryota</taxon>
        <taxon>Metazoa</taxon>
        <taxon>Chordata</taxon>
        <taxon>Craniata</taxon>
        <taxon>Vertebrata</taxon>
        <taxon>Euteleostomi</taxon>
        <taxon>Mammalia</taxon>
        <taxon>Monotremata</taxon>
        <taxon>Ornithorhynchidae</taxon>
        <taxon>Ornithorhynchus</taxon>
    </lineage>
</organism>
<keyword evidence="16" id="KW-1185">Reference proteome</keyword>
<evidence type="ECO:0000256" key="5">
    <source>
        <dbReference type="ARBA" id="ARBA00022507"/>
    </source>
</evidence>
<comment type="function">
    <text evidence="1">Putative pheromone receptor.</text>
</comment>
<feature type="transmembrane region" description="Helical" evidence="13">
    <location>
        <begin position="192"/>
        <end position="210"/>
    </location>
</feature>
<evidence type="ECO:0000256" key="12">
    <source>
        <dbReference type="ARBA" id="ARBA00023224"/>
    </source>
</evidence>
<evidence type="ECO:0000256" key="2">
    <source>
        <dbReference type="ARBA" id="ARBA00004651"/>
    </source>
</evidence>
<evidence type="ECO:0000256" key="3">
    <source>
        <dbReference type="ARBA" id="ARBA00010663"/>
    </source>
</evidence>
<keyword evidence="5 13" id="KW-0589">Pheromone response</keyword>
<name>F6ZQW4_ORNAN</name>
<keyword evidence="9 13" id="KW-0472">Membrane</keyword>
<keyword evidence="8 13" id="KW-0297">G-protein coupled receptor</keyword>
<evidence type="ECO:0000256" key="4">
    <source>
        <dbReference type="ARBA" id="ARBA00022475"/>
    </source>
</evidence>
<dbReference type="OMA" id="FMSAMTM"/>
<dbReference type="GO" id="GO:0019236">
    <property type="term" value="P:response to pheromone"/>
    <property type="evidence" value="ECO:0007669"/>
    <property type="project" value="UniProtKB-KW"/>
</dbReference>